<dbReference type="OrthoDB" id="5806920at2759"/>
<accession>A0A183DTA0</accession>
<dbReference type="PROSITE" id="PS50808">
    <property type="entry name" value="ZF_BED"/>
    <property type="match status" value="1"/>
</dbReference>
<keyword evidence="3" id="KW-0862">Zinc</keyword>
<evidence type="ECO:0000313" key="7">
    <source>
        <dbReference type="Proteomes" id="UP000271098"/>
    </source>
</evidence>
<evidence type="ECO:0000256" key="3">
    <source>
        <dbReference type="ARBA" id="ARBA00022833"/>
    </source>
</evidence>
<organism evidence="8">
    <name type="scientific">Gongylonema pulchrum</name>
    <dbReference type="NCBI Taxonomy" id="637853"/>
    <lineage>
        <taxon>Eukaryota</taxon>
        <taxon>Metazoa</taxon>
        <taxon>Ecdysozoa</taxon>
        <taxon>Nematoda</taxon>
        <taxon>Chromadorea</taxon>
        <taxon>Rhabditida</taxon>
        <taxon>Spirurina</taxon>
        <taxon>Spiruromorpha</taxon>
        <taxon>Spiruroidea</taxon>
        <taxon>Gongylonematidae</taxon>
        <taxon>Gongylonema</taxon>
    </lineage>
</organism>
<keyword evidence="2 4" id="KW-0863">Zinc-finger</keyword>
<dbReference type="GO" id="GO:0003677">
    <property type="term" value="F:DNA binding"/>
    <property type="evidence" value="ECO:0007669"/>
    <property type="project" value="InterPro"/>
</dbReference>
<feature type="domain" description="BED-type" evidence="5">
    <location>
        <begin position="145"/>
        <end position="199"/>
    </location>
</feature>
<dbReference type="Proteomes" id="UP000271098">
    <property type="component" value="Unassembled WGS sequence"/>
</dbReference>
<evidence type="ECO:0000259" key="5">
    <source>
        <dbReference type="PROSITE" id="PS50808"/>
    </source>
</evidence>
<dbReference type="SUPFAM" id="SSF57667">
    <property type="entry name" value="beta-beta-alpha zinc fingers"/>
    <property type="match status" value="1"/>
</dbReference>
<protein>
    <submittedName>
        <fullName evidence="8">BED-type domain-containing protein</fullName>
    </submittedName>
</protein>
<dbReference type="InterPro" id="IPR036236">
    <property type="entry name" value="Znf_C2H2_sf"/>
</dbReference>
<dbReference type="AlphaFoldDB" id="A0A183DTA0"/>
<evidence type="ECO:0000256" key="4">
    <source>
        <dbReference type="PROSITE-ProRule" id="PRU00027"/>
    </source>
</evidence>
<reference evidence="6 7" key="2">
    <citation type="submission" date="2018-11" db="EMBL/GenBank/DDBJ databases">
        <authorList>
            <consortium name="Pathogen Informatics"/>
        </authorList>
    </citation>
    <scope>NUCLEOTIDE SEQUENCE [LARGE SCALE GENOMIC DNA]</scope>
</reference>
<keyword evidence="1" id="KW-0479">Metal-binding</keyword>
<dbReference type="GO" id="GO:0008270">
    <property type="term" value="F:zinc ion binding"/>
    <property type="evidence" value="ECO:0007669"/>
    <property type="project" value="UniProtKB-KW"/>
</dbReference>
<dbReference type="EMBL" id="UYRT01078917">
    <property type="protein sequence ID" value="VDN19550.1"/>
    <property type="molecule type" value="Genomic_DNA"/>
</dbReference>
<evidence type="ECO:0000313" key="8">
    <source>
        <dbReference type="WBParaSite" id="GPUH_0001195501-mRNA-1"/>
    </source>
</evidence>
<reference evidence="8" key="1">
    <citation type="submission" date="2016-06" db="UniProtKB">
        <authorList>
            <consortium name="WormBaseParasite"/>
        </authorList>
    </citation>
    <scope>IDENTIFICATION</scope>
</reference>
<dbReference type="WBParaSite" id="GPUH_0001195501-mRNA-1">
    <property type="protein sequence ID" value="GPUH_0001195501-mRNA-1"/>
    <property type="gene ID" value="GPUH_0001195501"/>
</dbReference>
<proteinExistence type="predicted"/>
<gene>
    <name evidence="6" type="ORF">GPUH_LOCUS11941</name>
</gene>
<keyword evidence="7" id="KW-1185">Reference proteome</keyword>
<evidence type="ECO:0000313" key="6">
    <source>
        <dbReference type="EMBL" id="VDN19550.1"/>
    </source>
</evidence>
<evidence type="ECO:0000256" key="1">
    <source>
        <dbReference type="ARBA" id="ARBA00022723"/>
    </source>
</evidence>
<dbReference type="Pfam" id="PF02892">
    <property type="entry name" value="zf-BED"/>
    <property type="match status" value="1"/>
</dbReference>
<evidence type="ECO:0000256" key="2">
    <source>
        <dbReference type="ARBA" id="ARBA00022771"/>
    </source>
</evidence>
<dbReference type="SMART" id="SM00614">
    <property type="entry name" value="ZnF_BED"/>
    <property type="match status" value="1"/>
</dbReference>
<name>A0A183DTA0_9BILA</name>
<sequence length="386" mass="43762">MKRRSCSSGSGNIFDREDVINLMRLRIDGSIRSLRQLKNSIEKKTGEQVALTTLWQQLHKFRDEMASETGTAAKKRKTLRPEVTEDASDPIVVVDVKKEEEEEEESDTASTTVKIEKPEGFFFLNIRTRKWDTHEETTVEDPLTRAKSKVWLFCERIDEDGESKAKCKICGMVMLRKLGSTRAMLRHLRKMHENLIDGIIRPITKRIQAIAGKPRDNNGFDVDDDGAWVEEVDQPGYDCGTTQHRYVTTASQQQQRLAAAYKSQNLTRFAQPEQQPEQYRGDYYLEEASSLQTTCCQSVENLAILAGDETAEKDPEVADLLGFARAVAHSVQSFPTEQRPLVRLAIMECIADMRKTFTFDQAALGEADNVVVDDDDDDDDDVLISE</sequence>
<dbReference type="InterPro" id="IPR003656">
    <property type="entry name" value="Znf_BED"/>
</dbReference>